<accession>A0A023BNU1</accession>
<dbReference type="RefSeq" id="WP_051576061.1">
    <property type="nucleotide sequence ID" value="NZ_AQRA01000018.1"/>
</dbReference>
<evidence type="ECO:0008006" key="6">
    <source>
        <dbReference type="Google" id="ProtNLM"/>
    </source>
</evidence>
<comment type="caution">
    <text evidence="4">The sequence shown here is derived from an EMBL/GenBank/DDBJ whole genome shotgun (WGS) entry which is preliminary data.</text>
</comment>
<protein>
    <recommendedName>
        <fullName evidence="6">Flagellar motor protein MotB</fullName>
    </recommendedName>
</protein>
<dbReference type="Gene3D" id="2.120.10.30">
    <property type="entry name" value="TolB, C-terminal domain"/>
    <property type="match status" value="1"/>
</dbReference>
<evidence type="ECO:0000256" key="3">
    <source>
        <dbReference type="SAM" id="SignalP"/>
    </source>
</evidence>
<dbReference type="Proteomes" id="UP000023541">
    <property type="component" value="Unassembled WGS sequence"/>
</dbReference>
<dbReference type="EMBL" id="AQRA01000018">
    <property type="protein sequence ID" value="EZH71368.1"/>
    <property type="molecule type" value="Genomic_DNA"/>
</dbReference>
<dbReference type="AlphaFoldDB" id="A0A023BNU1"/>
<name>A0A023BNU1_9FLAO</name>
<evidence type="ECO:0000313" key="5">
    <source>
        <dbReference type="Proteomes" id="UP000023541"/>
    </source>
</evidence>
<sequence>MVLKKNLGALFFLFFWGAVFSQEKQLQKANEAFEKYAYIEAREMYLKAIKKGSKSIELYERLGDSYYFNGELEKAAQWYRVLSSLYPGKMKSEYRARYRQCFKSTEEYKNEDDIAHWLYASNDNDIRVKQVSSSLNNVLSKKDTPKGFVVDTLNINSKYSDYAPSFYNDELVFASSRNTNTFSKVLHEWNDQPFLDLYTTRHISEEKSIEKLKGTINSKFHESSATFSKDRKTVYFTRNNYSKRKSKTNAKGVVLLKIYRARYDNGKWGDVEELPFNSDEYSIAHPALSPDGKYLYFASDMPGTLGKSDLYVVKINEDESFGIPKNLGGLINTSGRETFPYISDKGKLFFASDGHKGLGGLDIFMAILNKEGVVEVYNLGNPINSPKDDFTFIINEESKTGYFASNRKGGKGDDDIYGFRQIKSFPDGYYRKQEIIRKLERVIELKPNKEGTTSL</sequence>
<keyword evidence="2" id="KW-0802">TPR repeat</keyword>
<dbReference type="SUPFAM" id="SSF82171">
    <property type="entry name" value="DPP6 N-terminal domain-like"/>
    <property type="match status" value="1"/>
</dbReference>
<feature type="repeat" description="TPR" evidence="2">
    <location>
        <begin position="56"/>
        <end position="89"/>
    </location>
</feature>
<evidence type="ECO:0000313" key="4">
    <source>
        <dbReference type="EMBL" id="EZH71368.1"/>
    </source>
</evidence>
<dbReference type="InterPro" id="IPR011990">
    <property type="entry name" value="TPR-like_helical_dom_sf"/>
</dbReference>
<dbReference type="eggNOG" id="COG2885">
    <property type="taxonomic scope" value="Bacteria"/>
</dbReference>
<evidence type="ECO:0000256" key="1">
    <source>
        <dbReference type="ARBA" id="ARBA00009820"/>
    </source>
</evidence>
<dbReference type="OrthoDB" id="9809364at2"/>
<dbReference type="InterPro" id="IPR011042">
    <property type="entry name" value="6-blade_b-propeller_TolB-like"/>
</dbReference>
<keyword evidence="3" id="KW-0732">Signal</keyword>
<feature type="signal peptide" evidence="3">
    <location>
        <begin position="1"/>
        <end position="21"/>
    </location>
</feature>
<gene>
    <name evidence="4" type="ORF">ATO12_07975</name>
</gene>
<dbReference type="InterPro" id="IPR011659">
    <property type="entry name" value="WD40"/>
</dbReference>
<reference evidence="4 5" key="1">
    <citation type="submission" date="2014-04" db="EMBL/GenBank/DDBJ databases">
        <title>Aquimarina sp. 22II-S11-z7 Genome Sequencing.</title>
        <authorList>
            <person name="Lai Q."/>
        </authorList>
    </citation>
    <scope>NUCLEOTIDE SEQUENCE [LARGE SCALE GENOMIC DNA]</scope>
    <source>
        <strain evidence="4 5">22II-S11-z7</strain>
    </source>
</reference>
<dbReference type="Pfam" id="PF07676">
    <property type="entry name" value="PD40"/>
    <property type="match status" value="3"/>
</dbReference>
<dbReference type="PROSITE" id="PS50005">
    <property type="entry name" value="TPR"/>
    <property type="match status" value="1"/>
</dbReference>
<feature type="chain" id="PRO_5001512203" description="Flagellar motor protein MotB" evidence="3">
    <location>
        <begin position="22"/>
        <end position="455"/>
    </location>
</feature>
<comment type="similarity">
    <text evidence="1">Belongs to the TolB family.</text>
</comment>
<keyword evidence="5" id="KW-1185">Reference proteome</keyword>
<dbReference type="PANTHER" id="PTHR36842">
    <property type="entry name" value="PROTEIN TOLB HOMOLOG"/>
    <property type="match status" value="1"/>
</dbReference>
<dbReference type="Gene3D" id="1.25.40.10">
    <property type="entry name" value="Tetratricopeptide repeat domain"/>
    <property type="match status" value="1"/>
</dbReference>
<organism evidence="4 5">
    <name type="scientific">Aquimarina atlantica</name>
    <dbReference type="NCBI Taxonomy" id="1317122"/>
    <lineage>
        <taxon>Bacteria</taxon>
        <taxon>Pseudomonadati</taxon>
        <taxon>Bacteroidota</taxon>
        <taxon>Flavobacteriia</taxon>
        <taxon>Flavobacteriales</taxon>
        <taxon>Flavobacteriaceae</taxon>
        <taxon>Aquimarina</taxon>
    </lineage>
</organism>
<evidence type="ECO:0000256" key="2">
    <source>
        <dbReference type="PROSITE-ProRule" id="PRU00339"/>
    </source>
</evidence>
<dbReference type="InterPro" id="IPR019734">
    <property type="entry name" value="TPR_rpt"/>
</dbReference>
<proteinExistence type="inferred from homology"/>
<dbReference type="SUPFAM" id="SSF48452">
    <property type="entry name" value="TPR-like"/>
    <property type="match status" value="1"/>
</dbReference>
<dbReference type="STRING" id="1317122.ATO12_07975"/>